<protein>
    <submittedName>
        <fullName evidence="1">Uncharacterized protein</fullName>
    </submittedName>
</protein>
<dbReference type="AlphaFoldDB" id="A0A0C9TI29"/>
<dbReference type="EMBL" id="KN819843">
    <property type="protein sequence ID" value="KIJ07587.1"/>
    <property type="molecule type" value="Genomic_DNA"/>
</dbReference>
<dbReference type="OrthoDB" id="8954335at2759"/>
<organism evidence="1 2">
    <name type="scientific">Paxillus involutus ATCC 200175</name>
    <dbReference type="NCBI Taxonomy" id="664439"/>
    <lineage>
        <taxon>Eukaryota</taxon>
        <taxon>Fungi</taxon>
        <taxon>Dikarya</taxon>
        <taxon>Basidiomycota</taxon>
        <taxon>Agaricomycotina</taxon>
        <taxon>Agaricomycetes</taxon>
        <taxon>Agaricomycetidae</taxon>
        <taxon>Boletales</taxon>
        <taxon>Paxilineae</taxon>
        <taxon>Paxillaceae</taxon>
        <taxon>Paxillus</taxon>
    </lineage>
</organism>
<dbReference type="SUPFAM" id="SSF52540">
    <property type="entry name" value="P-loop containing nucleoside triphosphate hydrolases"/>
    <property type="match status" value="1"/>
</dbReference>
<dbReference type="HOGENOM" id="CLU_860805_0_0_1"/>
<proteinExistence type="predicted"/>
<reference evidence="2" key="2">
    <citation type="submission" date="2015-01" db="EMBL/GenBank/DDBJ databases">
        <title>Evolutionary Origins and Diversification of the Mycorrhizal Mutualists.</title>
        <authorList>
            <consortium name="DOE Joint Genome Institute"/>
            <consortium name="Mycorrhizal Genomics Consortium"/>
            <person name="Kohler A."/>
            <person name="Kuo A."/>
            <person name="Nagy L.G."/>
            <person name="Floudas D."/>
            <person name="Copeland A."/>
            <person name="Barry K.W."/>
            <person name="Cichocki N."/>
            <person name="Veneault-Fourrey C."/>
            <person name="LaButti K."/>
            <person name="Lindquist E.A."/>
            <person name="Lipzen A."/>
            <person name="Lundell T."/>
            <person name="Morin E."/>
            <person name="Murat C."/>
            <person name="Riley R."/>
            <person name="Ohm R."/>
            <person name="Sun H."/>
            <person name="Tunlid A."/>
            <person name="Henrissat B."/>
            <person name="Grigoriev I.V."/>
            <person name="Hibbett D.S."/>
            <person name="Martin F."/>
        </authorList>
    </citation>
    <scope>NUCLEOTIDE SEQUENCE [LARGE SCALE GENOMIC DNA]</scope>
    <source>
        <strain evidence="2">ATCC 200175</strain>
    </source>
</reference>
<reference evidence="1 2" key="1">
    <citation type="submission" date="2014-06" db="EMBL/GenBank/DDBJ databases">
        <authorList>
            <consortium name="DOE Joint Genome Institute"/>
            <person name="Kuo A."/>
            <person name="Kohler A."/>
            <person name="Nagy L.G."/>
            <person name="Floudas D."/>
            <person name="Copeland A."/>
            <person name="Barry K.W."/>
            <person name="Cichocki N."/>
            <person name="Veneault-Fourrey C."/>
            <person name="LaButti K."/>
            <person name="Lindquist E.A."/>
            <person name="Lipzen A."/>
            <person name="Lundell T."/>
            <person name="Morin E."/>
            <person name="Murat C."/>
            <person name="Sun H."/>
            <person name="Tunlid A."/>
            <person name="Henrissat B."/>
            <person name="Grigoriev I.V."/>
            <person name="Hibbett D.S."/>
            <person name="Martin F."/>
            <person name="Nordberg H.P."/>
            <person name="Cantor M.N."/>
            <person name="Hua S.X."/>
        </authorList>
    </citation>
    <scope>NUCLEOTIDE SEQUENCE [LARGE SCALE GENOMIC DNA]</scope>
    <source>
        <strain evidence="1 2">ATCC 200175</strain>
    </source>
</reference>
<dbReference type="Proteomes" id="UP000053647">
    <property type="component" value="Unassembled WGS sequence"/>
</dbReference>
<evidence type="ECO:0000313" key="2">
    <source>
        <dbReference type="Proteomes" id="UP000053647"/>
    </source>
</evidence>
<accession>A0A0C9TI29</accession>
<sequence>MRIPYELRAEENLLSNSKPLKTHTSLTEKKLILPSADNQSRSPRSIYNVAIVEETGVGKSFFVNLVVWSDGAPTANNICSLTVGTTCYEWGKDTQTFRLSDSPARQVGASLQTCTGCAAIAAHGTVQGKRHPPPRIWNLQGHKYLPWWKSNPDGPSELAFFGYACITTLTNDYHPEIPGHHDHSCEPVTKYSLLPCHVPSNHLRAVLFGDREVGESSLINFLAAWQIAQLGLTILRLWDAVRLEEPERGTNVYLGAIDNAIQLIQCLNATGGISLLLFYMRGNRATVSTAQRNYTLFHGVLITKEDPIAFAIPHVEKETEMEG</sequence>
<name>A0A0C9TI29_PAXIN</name>
<evidence type="ECO:0000313" key="1">
    <source>
        <dbReference type="EMBL" id="KIJ07587.1"/>
    </source>
</evidence>
<gene>
    <name evidence="1" type="ORF">PAXINDRAFT_19231</name>
</gene>
<keyword evidence="2" id="KW-1185">Reference proteome</keyword>
<dbReference type="InterPro" id="IPR027417">
    <property type="entry name" value="P-loop_NTPase"/>
</dbReference>